<dbReference type="Pfam" id="PF05253">
    <property type="entry name" value="zf-U11-48K"/>
    <property type="match status" value="1"/>
</dbReference>
<dbReference type="EMBL" id="OU015568">
    <property type="protein sequence ID" value="CAG5090911.1"/>
    <property type="molecule type" value="Genomic_DNA"/>
</dbReference>
<protein>
    <submittedName>
        <fullName evidence="6">Oidioi.mRNA.OKI2018_I69.PAR.g12764.t1.cds</fullName>
    </submittedName>
</protein>
<dbReference type="PANTHER" id="PTHR21402">
    <property type="entry name" value="GAMETOCYTE SPECIFIC FACTOR 1-RELATED"/>
    <property type="match status" value="1"/>
</dbReference>
<feature type="domain" description="CHHC U11-48K-type" evidence="5">
    <location>
        <begin position="57"/>
        <end position="79"/>
    </location>
</feature>
<evidence type="ECO:0000313" key="7">
    <source>
        <dbReference type="Proteomes" id="UP001158576"/>
    </source>
</evidence>
<feature type="region of interest" description="Disordered" evidence="4">
    <location>
        <begin position="171"/>
        <end position="196"/>
    </location>
</feature>
<dbReference type="SUPFAM" id="SSF57667">
    <property type="entry name" value="beta-beta-alpha zinc fingers"/>
    <property type="match status" value="1"/>
</dbReference>
<keyword evidence="3" id="KW-0862">Zinc</keyword>
<reference evidence="6 7" key="1">
    <citation type="submission" date="2021-04" db="EMBL/GenBank/DDBJ databases">
        <authorList>
            <person name="Bliznina A."/>
        </authorList>
    </citation>
    <scope>NUCLEOTIDE SEQUENCE [LARGE SCALE GENOMIC DNA]</scope>
</reference>
<sequence>MDDLVSHDGRSSRYTGSVRDFDEMSVASMTPSIMSAQGNLVTRNASEKFADPEFLRQCPFDPVHVIQAYRYQRHILRCRQQNPEKAAQFDKCKWNAMHWFRKGEEMENHLKECPDRNRAPFRDRFAGLPRREKTDSDNIQFADNWDEEEDGASKMNRPTREQILKLKTTLQAERRTPPKFFKPRLHRVRGPRGAQK</sequence>
<keyword evidence="2" id="KW-0863">Zinc-finger</keyword>
<keyword evidence="7" id="KW-1185">Reference proteome</keyword>
<evidence type="ECO:0000259" key="5">
    <source>
        <dbReference type="Pfam" id="PF05253"/>
    </source>
</evidence>
<dbReference type="InterPro" id="IPR022776">
    <property type="entry name" value="TRM13/UPF0224_CHHC_Znf_dom"/>
</dbReference>
<evidence type="ECO:0000256" key="3">
    <source>
        <dbReference type="ARBA" id="ARBA00022833"/>
    </source>
</evidence>
<accession>A0ABN7S647</accession>
<dbReference type="InterPro" id="IPR051591">
    <property type="entry name" value="UPF0224_FAM112_RNA_Proc"/>
</dbReference>
<dbReference type="Proteomes" id="UP001158576">
    <property type="component" value="Chromosome PAR"/>
</dbReference>
<proteinExistence type="predicted"/>
<name>A0ABN7S647_OIKDI</name>
<organism evidence="6 7">
    <name type="scientific">Oikopleura dioica</name>
    <name type="common">Tunicate</name>
    <dbReference type="NCBI Taxonomy" id="34765"/>
    <lineage>
        <taxon>Eukaryota</taxon>
        <taxon>Metazoa</taxon>
        <taxon>Chordata</taxon>
        <taxon>Tunicata</taxon>
        <taxon>Appendicularia</taxon>
        <taxon>Copelata</taxon>
        <taxon>Oikopleuridae</taxon>
        <taxon>Oikopleura</taxon>
    </lineage>
</organism>
<evidence type="ECO:0000313" key="6">
    <source>
        <dbReference type="EMBL" id="CAG5090911.1"/>
    </source>
</evidence>
<evidence type="ECO:0000256" key="1">
    <source>
        <dbReference type="ARBA" id="ARBA00022723"/>
    </source>
</evidence>
<gene>
    <name evidence="6" type="ORF">OKIOD_LOCUS4322</name>
</gene>
<evidence type="ECO:0000256" key="2">
    <source>
        <dbReference type="ARBA" id="ARBA00022771"/>
    </source>
</evidence>
<keyword evidence="1" id="KW-0479">Metal-binding</keyword>
<dbReference type="InterPro" id="IPR036236">
    <property type="entry name" value="Znf_C2H2_sf"/>
</dbReference>
<evidence type="ECO:0000256" key="4">
    <source>
        <dbReference type="SAM" id="MobiDB-lite"/>
    </source>
</evidence>
<dbReference type="PANTHER" id="PTHR21402:SF5">
    <property type="entry name" value="GAMETOCYTE SPECIFIC FACTOR 1"/>
    <property type="match status" value="1"/>
</dbReference>
<feature type="compositionally biased region" description="Basic residues" evidence="4">
    <location>
        <begin position="181"/>
        <end position="196"/>
    </location>
</feature>